<reference evidence="15" key="2">
    <citation type="submission" date="2020-05" db="UniProtKB">
        <authorList>
            <consortium name="EnsemblMetazoa"/>
        </authorList>
    </citation>
    <scope>IDENTIFICATION</scope>
    <source>
        <strain evidence="15">FAR1</strain>
    </source>
</reference>
<name>A0A182QJU0_9DIPT</name>
<dbReference type="PANTHER" id="PTHR11946:SF109">
    <property type="entry name" value="VALINE--TRNA LIGASE"/>
    <property type="match status" value="1"/>
</dbReference>
<dbReference type="Gene3D" id="1.10.287.380">
    <property type="entry name" value="Valyl-tRNA synthetase, C-terminal domain"/>
    <property type="match status" value="1"/>
</dbReference>
<dbReference type="GO" id="GO:0004832">
    <property type="term" value="F:valine-tRNA ligase activity"/>
    <property type="evidence" value="ECO:0007669"/>
    <property type="project" value="UniProtKB-EC"/>
</dbReference>
<dbReference type="InterPro" id="IPR002303">
    <property type="entry name" value="Valyl-tRNA_ligase"/>
</dbReference>
<evidence type="ECO:0000256" key="1">
    <source>
        <dbReference type="ARBA" id="ARBA00005594"/>
    </source>
</evidence>
<dbReference type="FunFam" id="3.90.740.10:FF:000005">
    <property type="entry name" value="Valine--tRNA ligase, mitochondrial"/>
    <property type="match status" value="1"/>
</dbReference>
<dbReference type="SUPFAM" id="SSF50677">
    <property type="entry name" value="ValRS/IleRS/LeuRS editing domain"/>
    <property type="match status" value="1"/>
</dbReference>
<dbReference type="NCBIfam" id="NF004349">
    <property type="entry name" value="PRK05729.1"/>
    <property type="match status" value="1"/>
</dbReference>
<protein>
    <recommendedName>
        <fullName evidence="8">Valine--tRNA ligase</fullName>
        <ecNumber evidence="2">6.1.1.9</ecNumber>
    </recommendedName>
    <alternativeName>
        <fullName evidence="9">Valyl-tRNA synthetase</fullName>
    </alternativeName>
</protein>
<keyword evidence="3 11" id="KW-0436">Ligase</keyword>
<evidence type="ECO:0000256" key="9">
    <source>
        <dbReference type="ARBA" id="ARBA00029936"/>
    </source>
</evidence>
<accession>A0A182QJU0</accession>
<comment type="catalytic activity">
    <reaction evidence="10">
        <text>tRNA(Val) + L-valine + ATP = L-valyl-tRNA(Val) + AMP + diphosphate</text>
        <dbReference type="Rhea" id="RHEA:10704"/>
        <dbReference type="Rhea" id="RHEA-COMP:9672"/>
        <dbReference type="Rhea" id="RHEA-COMP:9708"/>
        <dbReference type="ChEBI" id="CHEBI:30616"/>
        <dbReference type="ChEBI" id="CHEBI:33019"/>
        <dbReference type="ChEBI" id="CHEBI:57762"/>
        <dbReference type="ChEBI" id="CHEBI:78442"/>
        <dbReference type="ChEBI" id="CHEBI:78537"/>
        <dbReference type="ChEBI" id="CHEBI:456215"/>
        <dbReference type="EC" id="6.1.1.9"/>
    </reaction>
</comment>
<keyword evidence="16" id="KW-1185">Reference proteome</keyword>
<evidence type="ECO:0000256" key="8">
    <source>
        <dbReference type="ARBA" id="ARBA00024407"/>
    </source>
</evidence>
<dbReference type="PANTHER" id="PTHR11946">
    <property type="entry name" value="VALYL-TRNA SYNTHETASES"/>
    <property type="match status" value="1"/>
</dbReference>
<sequence length="985" mass="112221">MLRFLRPGTVRTSWTSCGRTVTYIIAREHGSKRVLAPAYKPTLVESDCRSGNVPQLPTEYAPRQSPNAAKPFNLLLPPPNVTGDLHLGHALTCTIQDALVRRAQQAGHRATWIPGMDHAGIATQVVVEKRLLKERNLTRHKLGRERFLEEVMRWKVEKEEGIRLALKKMGCSMDWSREYFTMDQQQSVAVKEAFVQLFDKGLVYRDRSLVNWCCTLESAISDVEVENVEIAGPTELPVPGYEKHVTFGRLVDIAYKVQGSTEEIVVSTTRPETFLGDVAVAVHPEDGRYSHLRGKATFLWHPVRKEEIPLIFDSAVDRAFGTGAVKITPAHDRFDFEMARRHQLATIEVIDERGIVREHFGPFTGLPRYVAREALLDYLARLSLVRGVRPHTMLLPRCSRTKDVVELLLRPQWFIRCREMAQRAVEAVQRGNLELVPKTFEREWFRWLENCHDWCISRQLWWGHRIPAYRARYDQGKERWLAARSVDEAREKFNTLQPNVPPDAVSFEQDHDVLDTWFSSGLLPFSATGWPKQLASPDHYPLQLMETGHDILFFWVARMVMLGQKLTGELPFGKILLHGIICDESGRKMSKSLGNVIKPDHVIRGRSLEELQREAEESHRQGVLSDRELEKSIAGQRKMFPSGIPECGIDALRFTLCSSNVKNHFIHFNVQEAHTNKLFFNKLWQATRYTLGCVERFGVKDGSVAVPSVDRLPLMDRWILSRLGSTVRQCGEAFEAYNFHLATAALRTFFYSNFCDVYLETTKINMKPDSAPVAAMHCAVLTHCLTVGLHQMEPFTPYLSRELIVHLASPASLSVSNDRWIDPALEESVDRLLHICQHVRQSKTTYNPPIVRKHNPIVHIHAKDGELARLLQAEQETIQQLTHCNGVVFHRDEASFGMGEQFVMKCAPTHDCLIGIVAESMSVTPEQGAASSKMLAKLDAEIEKLLKTIGNEGYRRSASESVQKRHQQRLNQLQQQKEELLKLST</sequence>
<dbReference type="Proteomes" id="UP000075886">
    <property type="component" value="Unassembled WGS sequence"/>
</dbReference>
<evidence type="ECO:0000256" key="10">
    <source>
        <dbReference type="ARBA" id="ARBA00047552"/>
    </source>
</evidence>
<evidence type="ECO:0000259" key="13">
    <source>
        <dbReference type="Pfam" id="PF00133"/>
    </source>
</evidence>
<feature type="domain" description="Methionyl/Valyl/Leucyl/Isoleucyl-tRNA synthetase anticodon-binding" evidence="14">
    <location>
        <begin position="716"/>
        <end position="846"/>
    </location>
</feature>
<dbReference type="InterPro" id="IPR002300">
    <property type="entry name" value="aa-tRNA-synth_Ia"/>
</dbReference>
<dbReference type="GO" id="GO:0005524">
    <property type="term" value="F:ATP binding"/>
    <property type="evidence" value="ECO:0007669"/>
    <property type="project" value="UniProtKB-KW"/>
</dbReference>
<dbReference type="InterPro" id="IPR001412">
    <property type="entry name" value="aa-tRNA-synth_I_CS"/>
</dbReference>
<dbReference type="InterPro" id="IPR033705">
    <property type="entry name" value="Anticodon_Ia_Val"/>
</dbReference>
<dbReference type="Gene3D" id="3.40.50.620">
    <property type="entry name" value="HUPs"/>
    <property type="match status" value="2"/>
</dbReference>
<keyword evidence="4 11" id="KW-0547">Nucleotide-binding</keyword>
<dbReference type="CDD" id="cd07962">
    <property type="entry name" value="Anticodon_Ia_Val"/>
    <property type="match status" value="1"/>
</dbReference>
<keyword evidence="6 11" id="KW-0648">Protein biosynthesis</keyword>
<dbReference type="GO" id="GO:0005829">
    <property type="term" value="C:cytosol"/>
    <property type="evidence" value="ECO:0007669"/>
    <property type="project" value="TreeGrafter"/>
</dbReference>
<evidence type="ECO:0000256" key="7">
    <source>
        <dbReference type="ARBA" id="ARBA00023146"/>
    </source>
</evidence>
<evidence type="ECO:0000256" key="12">
    <source>
        <dbReference type="SAM" id="Coils"/>
    </source>
</evidence>
<feature type="coiled-coil region" evidence="12">
    <location>
        <begin position="956"/>
        <end position="983"/>
    </location>
</feature>
<dbReference type="PROSITE" id="PS00178">
    <property type="entry name" value="AA_TRNA_LIGASE_I"/>
    <property type="match status" value="1"/>
</dbReference>
<dbReference type="InterPro" id="IPR009080">
    <property type="entry name" value="tRNAsynth_Ia_anticodon-bd"/>
</dbReference>
<dbReference type="STRING" id="69004.A0A182QJU0"/>
<dbReference type="Gene3D" id="1.10.730.10">
    <property type="entry name" value="Isoleucyl-tRNA Synthetase, Domain 1"/>
    <property type="match status" value="1"/>
</dbReference>
<organism evidence="15 16">
    <name type="scientific">Anopheles farauti</name>
    <dbReference type="NCBI Taxonomy" id="69004"/>
    <lineage>
        <taxon>Eukaryota</taxon>
        <taxon>Metazoa</taxon>
        <taxon>Ecdysozoa</taxon>
        <taxon>Arthropoda</taxon>
        <taxon>Hexapoda</taxon>
        <taxon>Insecta</taxon>
        <taxon>Pterygota</taxon>
        <taxon>Neoptera</taxon>
        <taxon>Endopterygota</taxon>
        <taxon>Diptera</taxon>
        <taxon>Nematocera</taxon>
        <taxon>Culicoidea</taxon>
        <taxon>Culicidae</taxon>
        <taxon>Anophelinae</taxon>
        <taxon>Anopheles</taxon>
    </lineage>
</organism>
<evidence type="ECO:0000256" key="2">
    <source>
        <dbReference type="ARBA" id="ARBA00013169"/>
    </source>
</evidence>
<comment type="similarity">
    <text evidence="1 11">Belongs to the class-I aminoacyl-tRNA synthetase family.</text>
</comment>
<dbReference type="EC" id="6.1.1.9" evidence="2"/>
<dbReference type="PRINTS" id="PR00986">
    <property type="entry name" value="TRNASYNTHVAL"/>
</dbReference>
<dbReference type="Pfam" id="PF00133">
    <property type="entry name" value="tRNA-synt_1"/>
    <property type="match status" value="1"/>
</dbReference>
<dbReference type="SUPFAM" id="SSF47323">
    <property type="entry name" value="Anticodon-binding domain of a subclass of class I aminoacyl-tRNA synthetases"/>
    <property type="match status" value="1"/>
</dbReference>
<dbReference type="InterPro" id="IPR014729">
    <property type="entry name" value="Rossmann-like_a/b/a_fold"/>
</dbReference>
<dbReference type="GO" id="GO:0002161">
    <property type="term" value="F:aminoacyl-tRNA deacylase activity"/>
    <property type="evidence" value="ECO:0007669"/>
    <property type="project" value="InterPro"/>
</dbReference>
<feature type="domain" description="Aminoacyl-tRNA synthetase class Ia" evidence="13">
    <location>
        <begin position="65"/>
        <end position="662"/>
    </location>
</feature>
<dbReference type="CDD" id="cd00817">
    <property type="entry name" value="ValRS_core"/>
    <property type="match status" value="1"/>
</dbReference>
<dbReference type="Pfam" id="PF08264">
    <property type="entry name" value="Anticodon_1"/>
    <property type="match status" value="1"/>
</dbReference>
<proteinExistence type="inferred from homology"/>
<dbReference type="GO" id="GO:0006438">
    <property type="term" value="P:valyl-tRNA aminoacylation"/>
    <property type="evidence" value="ECO:0007669"/>
    <property type="project" value="InterPro"/>
</dbReference>
<evidence type="ECO:0000259" key="14">
    <source>
        <dbReference type="Pfam" id="PF08264"/>
    </source>
</evidence>
<keyword evidence="5 11" id="KW-0067">ATP-binding</keyword>
<evidence type="ECO:0000313" key="16">
    <source>
        <dbReference type="Proteomes" id="UP000075886"/>
    </source>
</evidence>
<dbReference type="InterPro" id="IPR037118">
    <property type="entry name" value="Val-tRNA_synth_C_sf"/>
</dbReference>
<evidence type="ECO:0000256" key="4">
    <source>
        <dbReference type="ARBA" id="ARBA00022741"/>
    </source>
</evidence>
<evidence type="ECO:0000256" key="6">
    <source>
        <dbReference type="ARBA" id="ARBA00022917"/>
    </source>
</evidence>
<reference evidence="16" key="1">
    <citation type="submission" date="2014-01" db="EMBL/GenBank/DDBJ databases">
        <title>The Genome Sequence of Anopheles farauti FAR1 (V2).</title>
        <authorList>
            <consortium name="The Broad Institute Genomics Platform"/>
            <person name="Neafsey D.E."/>
            <person name="Besansky N."/>
            <person name="Howell P."/>
            <person name="Walton C."/>
            <person name="Young S.K."/>
            <person name="Zeng Q."/>
            <person name="Gargeya S."/>
            <person name="Fitzgerald M."/>
            <person name="Haas B."/>
            <person name="Abouelleil A."/>
            <person name="Allen A.W."/>
            <person name="Alvarado L."/>
            <person name="Arachchi H.M."/>
            <person name="Berlin A.M."/>
            <person name="Chapman S.B."/>
            <person name="Gainer-Dewar J."/>
            <person name="Goldberg J."/>
            <person name="Griggs A."/>
            <person name="Gujja S."/>
            <person name="Hansen M."/>
            <person name="Howarth C."/>
            <person name="Imamovic A."/>
            <person name="Ireland A."/>
            <person name="Larimer J."/>
            <person name="McCowan C."/>
            <person name="Murphy C."/>
            <person name="Pearson M."/>
            <person name="Poon T.W."/>
            <person name="Priest M."/>
            <person name="Roberts A."/>
            <person name="Saif S."/>
            <person name="Shea T."/>
            <person name="Sisk P."/>
            <person name="Sykes S."/>
            <person name="Wortman J."/>
            <person name="Nusbaum C."/>
            <person name="Birren B."/>
        </authorList>
    </citation>
    <scope>NUCLEOTIDE SEQUENCE [LARGE SCALE GENOMIC DNA]</scope>
    <source>
        <strain evidence="16">FAR1</strain>
    </source>
</reference>
<dbReference type="SUPFAM" id="SSF52374">
    <property type="entry name" value="Nucleotidylyl transferase"/>
    <property type="match status" value="1"/>
</dbReference>
<dbReference type="EMBL" id="AXCN02000483">
    <property type="status" value="NOT_ANNOTATED_CDS"/>
    <property type="molecule type" value="Genomic_DNA"/>
</dbReference>
<dbReference type="InterPro" id="IPR013155">
    <property type="entry name" value="M/V/L/I-tRNA-synth_anticd-bd"/>
</dbReference>
<dbReference type="Gene3D" id="3.90.740.10">
    <property type="entry name" value="Valyl/Leucyl/Isoleucyl-tRNA synthetase, editing domain"/>
    <property type="match status" value="1"/>
</dbReference>
<evidence type="ECO:0000313" key="15">
    <source>
        <dbReference type="EnsemblMetazoa" id="AFAF011698-PA"/>
    </source>
</evidence>
<keyword evidence="7 11" id="KW-0030">Aminoacyl-tRNA synthetase</keyword>
<dbReference type="AlphaFoldDB" id="A0A182QJU0"/>
<dbReference type="NCBIfam" id="TIGR00422">
    <property type="entry name" value="valS"/>
    <property type="match status" value="1"/>
</dbReference>
<dbReference type="InterPro" id="IPR009008">
    <property type="entry name" value="Val/Leu/Ile-tRNA-synth_edit"/>
</dbReference>
<dbReference type="FunFam" id="3.40.50.620:FF:000020">
    <property type="entry name" value="Valine--tRNA ligase, mitochondrial"/>
    <property type="match status" value="1"/>
</dbReference>
<evidence type="ECO:0000256" key="3">
    <source>
        <dbReference type="ARBA" id="ARBA00022598"/>
    </source>
</evidence>
<keyword evidence="12" id="KW-0175">Coiled coil</keyword>
<dbReference type="VEuPathDB" id="VectorBase:AFAF011698"/>
<evidence type="ECO:0000256" key="5">
    <source>
        <dbReference type="ARBA" id="ARBA00022840"/>
    </source>
</evidence>
<evidence type="ECO:0000256" key="11">
    <source>
        <dbReference type="RuleBase" id="RU363035"/>
    </source>
</evidence>
<dbReference type="EnsemblMetazoa" id="AFAF011698-RA">
    <property type="protein sequence ID" value="AFAF011698-PA"/>
    <property type="gene ID" value="AFAF011698"/>
</dbReference>